<feature type="binding site" evidence="7">
    <location>
        <begin position="28"/>
        <end position="33"/>
    </location>
    <ligand>
        <name>NADP(+)</name>
        <dbReference type="ChEBI" id="CHEBI:58349"/>
    </ligand>
</feature>
<comment type="caution">
    <text evidence="11">The sequence shown here is derived from an EMBL/GenBank/DDBJ whole genome shotgun (WGS) entry which is preliminary data.</text>
</comment>
<dbReference type="UniPathway" id="UPA00098">
    <property type="reaction ID" value="UER00361"/>
</dbReference>
<dbReference type="SUPFAM" id="SSF51735">
    <property type="entry name" value="NAD(P)-binding Rossmann-fold domains"/>
    <property type="match status" value="1"/>
</dbReference>
<evidence type="ECO:0000256" key="4">
    <source>
        <dbReference type="ARBA" id="ARBA00058118"/>
    </source>
</evidence>
<dbReference type="HAMAP" id="MF_01925">
    <property type="entry name" value="P5C_reductase"/>
    <property type="match status" value="1"/>
</dbReference>
<dbReference type="Proteomes" id="UP000186868">
    <property type="component" value="Unassembled WGS sequence"/>
</dbReference>
<keyword evidence="12" id="KW-1185">Reference proteome</keyword>
<dbReference type="EMBL" id="MRCB01000019">
    <property type="protein sequence ID" value="OKH21621.1"/>
    <property type="molecule type" value="Genomic_DNA"/>
</dbReference>
<keyword evidence="5 8" id="KW-0641">Proline biosynthesis</keyword>
<dbReference type="GO" id="GO:0055129">
    <property type="term" value="P:L-proline biosynthetic process"/>
    <property type="evidence" value="ECO:0007669"/>
    <property type="project" value="UniProtKB-UniRule"/>
</dbReference>
<reference evidence="11 12" key="1">
    <citation type="submission" date="2016-11" db="EMBL/GenBank/DDBJ databases">
        <title>Draft Genome Sequences of Nine Cyanobacterial Strains from Diverse Habitats.</title>
        <authorList>
            <person name="Zhu T."/>
            <person name="Hou S."/>
            <person name="Lu X."/>
            <person name="Hess W.R."/>
        </authorList>
    </citation>
    <scope>NUCLEOTIDE SEQUENCE [LARGE SCALE GENOMIC DNA]</scope>
    <source>
        <strain evidence="11 12">NIES-593</strain>
    </source>
</reference>
<evidence type="ECO:0000313" key="12">
    <source>
        <dbReference type="Proteomes" id="UP000186868"/>
    </source>
</evidence>
<evidence type="ECO:0000256" key="7">
    <source>
        <dbReference type="PIRSR" id="PIRSR000193-1"/>
    </source>
</evidence>
<dbReference type="InterPro" id="IPR036291">
    <property type="entry name" value="NAD(P)-bd_dom_sf"/>
</dbReference>
<dbReference type="GO" id="GO:0004735">
    <property type="term" value="F:pyrroline-5-carboxylate reductase activity"/>
    <property type="evidence" value="ECO:0007669"/>
    <property type="project" value="UniProtKB-UniRule"/>
</dbReference>
<sequence>MFDLLSFILSPLSFLDYQNRVSVKLGIIGGGVMAEAILSRLIAAKVYSTDEISVSEPLSQRRDFLQQKYRIRVAFDNKAAAASEVLLLAIKPQALEAVVSELGNGALQEKPLLVISILAGVPLSRLESAFPDKPVIRAMPNTPATVGAGITAIAPGKKVENHHLSLARSIFEAVGQVVEVSESLMDAVTGLSGSGPAYVAIAIEALADGGVAAGLPRAVAFQLALQTVLGTATLIQESQLHPAELKDRVTSPGGTTIAGVAQLERAGFRSALIEAVQAATRRSQELGRS</sequence>
<proteinExistence type="inferred from homology"/>
<dbReference type="FunFam" id="1.10.3730.10:FF:000001">
    <property type="entry name" value="Pyrroline-5-carboxylate reductase"/>
    <property type="match status" value="1"/>
</dbReference>
<dbReference type="STRING" id="1921803.NIES593_15515"/>
<keyword evidence="5" id="KW-0963">Cytoplasm</keyword>
<dbReference type="Pfam" id="PF03807">
    <property type="entry name" value="F420_oxidored"/>
    <property type="match status" value="1"/>
</dbReference>
<keyword evidence="3 5" id="KW-0560">Oxidoreductase</keyword>
<dbReference type="Gene3D" id="3.40.50.720">
    <property type="entry name" value="NAD(P)-binding Rossmann-like Domain"/>
    <property type="match status" value="1"/>
</dbReference>
<comment type="catalytic activity">
    <reaction evidence="5">
        <text>L-proline + NAD(+) = (S)-1-pyrroline-5-carboxylate + NADH + 2 H(+)</text>
        <dbReference type="Rhea" id="RHEA:14105"/>
        <dbReference type="ChEBI" id="CHEBI:15378"/>
        <dbReference type="ChEBI" id="CHEBI:17388"/>
        <dbReference type="ChEBI" id="CHEBI:57540"/>
        <dbReference type="ChEBI" id="CHEBI:57945"/>
        <dbReference type="ChEBI" id="CHEBI:60039"/>
        <dbReference type="EC" id="1.5.1.2"/>
    </reaction>
</comment>
<dbReference type="PANTHER" id="PTHR11645:SF0">
    <property type="entry name" value="PYRROLINE-5-CARBOXYLATE REDUCTASE 3"/>
    <property type="match status" value="1"/>
</dbReference>
<evidence type="ECO:0000256" key="2">
    <source>
        <dbReference type="ARBA" id="ARBA00022857"/>
    </source>
</evidence>
<accession>A0A1U7HDK0</accession>
<evidence type="ECO:0000256" key="8">
    <source>
        <dbReference type="RuleBase" id="RU003903"/>
    </source>
</evidence>
<name>A0A1U7HDK0_9CYAN</name>
<dbReference type="SUPFAM" id="SSF48179">
    <property type="entry name" value="6-phosphogluconate dehydrogenase C-terminal domain-like"/>
    <property type="match status" value="1"/>
</dbReference>
<comment type="catalytic activity">
    <reaction evidence="5 8">
        <text>L-proline + NADP(+) = (S)-1-pyrroline-5-carboxylate + NADPH + 2 H(+)</text>
        <dbReference type="Rhea" id="RHEA:14109"/>
        <dbReference type="ChEBI" id="CHEBI:15378"/>
        <dbReference type="ChEBI" id="CHEBI:17388"/>
        <dbReference type="ChEBI" id="CHEBI:57783"/>
        <dbReference type="ChEBI" id="CHEBI:58349"/>
        <dbReference type="ChEBI" id="CHEBI:60039"/>
        <dbReference type="EC" id="1.5.1.2"/>
    </reaction>
</comment>
<evidence type="ECO:0000313" key="11">
    <source>
        <dbReference type="EMBL" id="OKH21621.1"/>
    </source>
</evidence>
<keyword evidence="2 5" id="KW-0521">NADP</keyword>
<gene>
    <name evidence="5" type="primary">proC</name>
    <name evidence="11" type="ORF">NIES593_15515</name>
</gene>
<protein>
    <recommendedName>
        <fullName evidence="5 6">Pyrroline-5-carboxylate reductase</fullName>
        <shortName evidence="5">P5C reductase</shortName>
        <shortName evidence="5">P5CR</shortName>
        <ecNumber evidence="5 6">1.5.1.2</ecNumber>
    </recommendedName>
    <alternativeName>
        <fullName evidence="5">PCA reductase</fullName>
    </alternativeName>
</protein>
<evidence type="ECO:0000256" key="5">
    <source>
        <dbReference type="HAMAP-Rule" id="MF_01925"/>
    </source>
</evidence>
<keyword evidence="5 8" id="KW-0028">Amino-acid biosynthesis</keyword>
<evidence type="ECO:0000259" key="10">
    <source>
        <dbReference type="Pfam" id="PF14748"/>
    </source>
</evidence>
<evidence type="ECO:0000256" key="6">
    <source>
        <dbReference type="NCBIfam" id="TIGR00112"/>
    </source>
</evidence>
<dbReference type="Gene3D" id="1.10.3730.10">
    <property type="entry name" value="ProC C-terminal domain-like"/>
    <property type="match status" value="1"/>
</dbReference>
<feature type="domain" description="Pyrroline-5-carboxylate reductase catalytic N-terminal" evidence="9">
    <location>
        <begin position="24"/>
        <end position="120"/>
    </location>
</feature>
<dbReference type="InterPro" id="IPR028939">
    <property type="entry name" value="P5C_Rdtase_cat_N"/>
</dbReference>
<feature type="binding site" evidence="7">
    <location>
        <begin position="89"/>
        <end position="92"/>
    </location>
    <ligand>
        <name>NADP(+)</name>
        <dbReference type="ChEBI" id="CHEBI:58349"/>
    </ligand>
</feature>
<comment type="pathway">
    <text evidence="5 8">Amino-acid biosynthesis; L-proline biosynthesis; L-proline from L-glutamate 5-semialdehyde: step 1/1.</text>
</comment>
<feature type="domain" description="Pyrroline-5-carboxylate reductase dimerisation" evidence="10">
    <location>
        <begin position="182"/>
        <end position="286"/>
    </location>
</feature>
<dbReference type="NCBIfam" id="TIGR00112">
    <property type="entry name" value="proC"/>
    <property type="match status" value="1"/>
</dbReference>
<dbReference type="PIRSF" id="PIRSF000193">
    <property type="entry name" value="Pyrrol-5-carb_rd"/>
    <property type="match status" value="1"/>
</dbReference>
<feature type="binding site" evidence="7">
    <location>
        <position position="77"/>
    </location>
    <ligand>
        <name>NADPH</name>
        <dbReference type="ChEBI" id="CHEBI:57783"/>
    </ligand>
</feature>
<dbReference type="PANTHER" id="PTHR11645">
    <property type="entry name" value="PYRROLINE-5-CARBOXYLATE REDUCTASE"/>
    <property type="match status" value="1"/>
</dbReference>
<dbReference type="GO" id="GO:0005737">
    <property type="term" value="C:cytoplasm"/>
    <property type="evidence" value="ECO:0007669"/>
    <property type="project" value="UniProtKB-SubCell"/>
</dbReference>
<dbReference type="AlphaFoldDB" id="A0A1U7HDK0"/>
<comment type="subcellular location">
    <subcellularLocation>
        <location evidence="5">Cytoplasm</location>
    </subcellularLocation>
</comment>
<comment type="function">
    <text evidence="4 5">Catalyzes the reduction of 1-pyrroline-5-carboxylate (PCA) to L-proline.</text>
</comment>
<dbReference type="InterPro" id="IPR008927">
    <property type="entry name" value="6-PGluconate_DH-like_C_sf"/>
</dbReference>
<evidence type="ECO:0000256" key="1">
    <source>
        <dbReference type="ARBA" id="ARBA00005525"/>
    </source>
</evidence>
<organism evidence="11 12">
    <name type="scientific">Hydrococcus rivularis NIES-593</name>
    <dbReference type="NCBI Taxonomy" id="1921803"/>
    <lineage>
        <taxon>Bacteria</taxon>
        <taxon>Bacillati</taxon>
        <taxon>Cyanobacteriota</taxon>
        <taxon>Cyanophyceae</taxon>
        <taxon>Pleurocapsales</taxon>
        <taxon>Hydrococcaceae</taxon>
        <taxon>Hydrococcus</taxon>
    </lineage>
</organism>
<dbReference type="EC" id="1.5.1.2" evidence="5 6"/>
<dbReference type="InterPro" id="IPR029036">
    <property type="entry name" value="P5CR_dimer"/>
</dbReference>
<dbReference type="Pfam" id="PF14748">
    <property type="entry name" value="P5CR_dimer"/>
    <property type="match status" value="1"/>
</dbReference>
<evidence type="ECO:0000259" key="9">
    <source>
        <dbReference type="Pfam" id="PF03807"/>
    </source>
</evidence>
<comment type="similarity">
    <text evidence="1 5 8">Belongs to the pyrroline-5-carboxylate reductase family.</text>
</comment>
<dbReference type="PROSITE" id="PS00521">
    <property type="entry name" value="P5CR"/>
    <property type="match status" value="1"/>
</dbReference>
<evidence type="ECO:0000256" key="3">
    <source>
        <dbReference type="ARBA" id="ARBA00023002"/>
    </source>
</evidence>
<dbReference type="InterPro" id="IPR000304">
    <property type="entry name" value="Pyrroline-COOH_reductase"/>
</dbReference>
<dbReference type="InterPro" id="IPR053790">
    <property type="entry name" value="P5CR-like_CS"/>
</dbReference>